<dbReference type="InterPro" id="IPR007577">
    <property type="entry name" value="GlycoTrfase_DXD_sugar-bd_CS"/>
</dbReference>
<evidence type="ECO:0000256" key="1">
    <source>
        <dbReference type="ARBA" id="ARBA00004141"/>
    </source>
</evidence>
<dbReference type="Pfam" id="PF04488">
    <property type="entry name" value="Gly_transf_sug"/>
    <property type="match status" value="1"/>
</dbReference>
<evidence type="ECO:0000256" key="6">
    <source>
        <dbReference type="SAM" id="Phobius"/>
    </source>
</evidence>
<dbReference type="GO" id="GO:0022857">
    <property type="term" value="F:transmembrane transporter activity"/>
    <property type="evidence" value="ECO:0007669"/>
    <property type="project" value="InterPro"/>
</dbReference>
<dbReference type="Gene3D" id="3.90.550.20">
    <property type="match status" value="1"/>
</dbReference>
<dbReference type="PANTHER" id="PTHR46830:SF1">
    <property type="entry name" value="ALPHA-1,4-N-ACETYLGLUCOSAMINYLTRANSFERASE"/>
    <property type="match status" value="1"/>
</dbReference>
<dbReference type="EMBL" id="GL732540">
    <property type="protein sequence ID" value="EFX82319.1"/>
    <property type="molecule type" value="Genomic_DNA"/>
</dbReference>
<dbReference type="HOGENOM" id="CLU_440935_0_0_1"/>
<dbReference type="OrthoDB" id="409543at2759"/>
<keyword evidence="8" id="KW-1185">Reference proteome</keyword>
<feature type="transmembrane region" description="Helical" evidence="6">
    <location>
        <begin position="136"/>
        <end position="155"/>
    </location>
</feature>
<gene>
    <name evidence="7" type="ORF">DAPPUDRAFT_241514</name>
</gene>
<dbReference type="InterPro" id="IPR029044">
    <property type="entry name" value="Nucleotide-diphossugar_trans"/>
</dbReference>
<dbReference type="STRING" id="6669.E9GEG0"/>
<keyword evidence="2 6" id="KW-0812">Transmembrane</keyword>
<keyword evidence="4 6" id="KW-0472">Membrane</keyword>
<dbReference type="SUPFAM" id="SSF53448">
    <property type="entry name" value="Nucleotide-diphospho-sugar transferases"/>
    <property type="match status" value="1"/>
</dbReference>
<proteinExistence type="predicted"/>
<evidence type="ECO:0000256" key="2">
    <source>
        <dbReference type="ARBA" id="ARBA00022692"/>
    </source>
</evidence>
<dbReference type="eggNOG" id="KOG1292">
    <property type="taxonomic scope" value="Eukaryota"/>
</dbReference>
<dbReference type="Proteomes" id="UP000000305">
    <property type="component" value="Unassembled WGS sequence"/>
</dbReference>
<evidence type="ECO:0000256" key="3">
    <source>
        <dbReference type="ARBA" id="ARBA00022989"/>
    </source>
</evidence>
<organism evidence="7 8">
    <name type="scientific">Daphnia pulex</name>
    <name type="common">Water flea</name>
    <dbReference type="NCBI Taxonomy" id="6669"/>
    <lineage>
        <taxon>Eukaryota</taxon>
        <taxon>Metazoa</taxon>
        <taxon>Ecdysozoa</taxon>
        <taxon>Arthropoda</taxon>
        <taxon>Crustacea</taxon>
        <taxon>Branchiopoda</taxon>
        <taxon>Diplostraca</taxon>
        <taxon>Cladocera</taxon>
        <taxon>Anomopoda</taxon>
        <taxon>Daphniidae</taxon>
        <taxon>Daphnia</taxon>
    </lineage>
</organism>
<dbReference type="InParanoid" id="E9GEG0"/>
<sequence>MTKERLKIAHQIDNISAIDRPMGSADRERSGRVRDVGGSFGFGHREHWRLLRLRKIGRCTTTTGSRNEPRHRHRRTRLHSGRHVGIGTTSYSENIGAIGVTKVGSRRVIQAAALMMMVFEVLSKFGALFITIPEPIIGGIFCVLFGMIAATGLANLQFIDLNSSRNLLVLGFSIFFSLVLSQWMKANPGAINSGSQIFDQIVTVLMSTSMFTAGVLGFFLDNTIPGTDEERGRTKWLAHPDPNTKSSNEESAHEREFPQCTYDIPLITPWLKRQEWAAYLPFLPSYRPEVWSGKTKSWWRGENKCEDKPNVSASIPILIFFQPSSNEISSDNKGLAQIDEFTDDFSNETGADGYIVPNIIHFIRYEKFQLNFVDYVVLKAAMRNHRPDHFYYHTNMKNVTYDGKYWEWVRKDEPLWSRIRVKYLEAPTEIFGQKLSDGWRFHHGSDIGRIRVLMQYGGIYLDNDCFVIRSLDKYRKFECALNWGDKQFMGTQTLIAHKNSRFIKLWLESYKDNYRSDKWYYNAGERPTTEILLPKPHLIHRVKNNFGADTGVSMSLYKNRKFDWRHLDVIHLLTSHRSYLDPKYNQTPVFDENNIRTYEYPFGDMVRQLLDMQTPPSPSP</sequence>
<feature type="transmembrane region" description="Helical" evidence="6">
    <location>
        <begin position="111"/>
        <end position="130"/>
    </location>
</feature>
<dbReference type="AlphaFoldDB" id="E9GEG0"/>
<feature type="region of interest" description="Disordered" evidence="5">
    <location>
        <begin position="233"/>
        <end position="256"/>
    </location>
</feature>
<evidence type="ECO:0000256" key="4">
    <source>
        <dbReference type="ARBA" id="ARBA00023136"/>
    </source>
</evidence>
<dbReference type="InterPro" id="IPR006043">
    <property type="entry name" value="NCS2"/>
</dbReference>
<feature type="transmembrane region" description="Helical" evidence="6">
    <location>
        <begin position="197"/>
        <end position="220"/>
    </location>
</feature>
<evidence type="ECO:0000313" key="7">
    <source>
        <dbReference type="EMBL" id="EFX82319.1"/>
    </source>
</evidence>
<dbReference type="KEGG" id="dpx:DAPPUDRAFT_241514"/>
<protein>
    <submittedName>
        <fullName evidence="7">Uncharacterized protein</fullName>
    </submittedName>
</protein>
<dbReference type="GO" id="GO:0016020">
    <property type="term" value="C:membrane"/>
    <property type="evidence" value="ECO:0007669"/>
    <property type="project" value="UniProtKB-SubCell"/>
</dbReference>
<accession>E9GEG0</accession>
<evidence type="ECO:0000256" key="5">
    <source>
        <dbReference type="SAM" id="MobiDB-lite"/>
    </source>
</evidence>
<dbReference type="Pfam" id="PF00860">
    <property type="entry name" value="Xan_ur_permease"/>
    <property type="match status" value="1"/>
</dbReference>
<feature type="transmembrane region" description="Helical" evidence="6">
    <location>
        <begin position="167"/>
        <end position="185"/>
    </location>
</feature>
<reference evidence="7 8" key="1">
    <citation type="journal article" date="2011" name="Science">
        <title>The ecoresponsive genome of Daphnia pulex.</title>
        <authorList>
            <person name="Colbourne J.K."/>
            <person name="Pfrender M.E."/>
            <person name="Gilbert D."/>
            <person name="Thomas W.K."/>
            <person name="Tucker A."/>
            <person name="Oakley T.H."/>
            <person name="Tokishita S."/>
            <person name="Aerts A."/>
            <person name="Arnold G.J."/>
            <person name="Basu M.K."/>
            <person name="Bauer D.J."/>
            <person name="Caceres C.E."/>
            <person name="Carmel L."/>
            <person name="Casola C."/>
            <person name="Choi J.H."/>
            <person name="Detter J.C."/>
            <person name="Dong Q."/>
            <person name="Dusheyko S."/>
            <person name="Eads B.D."/>
            <person name="Frohlich T."/>
            <person name="Geiler-Samerotte K.A."/>
            <person name="Gerlach D."/>
            <person name="Hatcher P."/>
            <person name="Jogdeo S."/>
            <person name="Krijgsveld J."/>
            <person name="Kriventseva E.V."/>
            <person name="Kultz D."/>
            <person name="Laforsch C."/>
            <person name="Lindquist E."/>
            <person name="Lopez J."/>
            <person name="Manak J.R."/>
            <person name="Muller J."/>
            <person name="Pangilinan J."/>
            <person name="Patwardhan R.P."/>
            <person name="Pitluck S."/>
            <person name="Pritham E.J."/>
            <person name="Rechtsteiner A."/>
            <person name="Rho M."/>
            <person name="Rogozin I.B."/>
            <person name="Sakarya O."/>
            <person name="Salamov A."/>
            <person name="Schaack S."/>
            <person name="Shapiro H."/>
            <person name="Shiga Y."/>
            <person name="Skalitzky C."/>
            <person name="Smith Z."/>
            <person name="Souvorov A."/>
            <person name="Sung W."/>
            <person name="Tang Z."/>
            <person name="Tsuchiya D."/>
            <person name="Tu H."/>
            <person name="Vos H."/>
            <person name="Wang M."/>
            <person name="Wolf Y.I."/>
            <person name="Yamagata H."/>
            <person name="Yamada T."/>
            <person name="Ye Y."/>
            <person name="Shaw J.R."/>
            <person name="Andrews J."/>
            <person name="Crease T.J."/>
            <person name="Tang H."/>
            <person name="Lucas S.M."/>
            <person name="Robertson H.M."/>
            <person name="Bork P."/>
            <person name="Koonin E.V."/>
            <person name="Zdobnov E.M."/>
            <person name="Grigoriev I.V."/>
            <person name="Lynch M."/>
            <person name="Boore J.L."/>
        </authorList>
    </citation>
    <scope>NUCLEOTIDE SEQUENCE [LARGE SCALE GENOMIC DNA]</scope>
</reference>
<dbReference type="PANTHER" id="PTHR46830">
    <property type="entry name" value="TRANSFERASE, PUTATIVE-RELATED"/>
    <property type="match status" value="1"/>
</dbReference>
<feature type="compositionally biased region" description="Basic and acidic residues" evidence="5">
    <location>
        <begin position="247"/>
        <end position="256"/>
    </location>
</feature>
<name>E9GEG0_DAPPU</name>
<comment type="subcellular location">
    <subcellularLocation>
        <location evidence="1">Membrane</location>
        <topology evidence="1">Multi-pass membrane protein</topology>
    </subcellularLocation>
</comment>
<evidence type="ECO:0000313" key="8">
    <source>
        <dbReference type="Proteomes" id="UP000000305"/>
    </source>
</evidence>
<keyword evidence="3 6" id="KW-1133">Transmembrane helix</keyword>